<feature type="domain" description="Peptidase M24 C-terminal" evidence="8">
    <location>
        <begin position="546"/>
        <end position="608"/>
    </location>
</feature>
<dbReference type="GeneID" id="5856634"/>
<dbReference type="InterPro" id="IPR000994">
    <property type="entry name" value="Pept_M24"/>
</dbReference>
<dbReference type="Pfam" id="PF00557">
    <property type="entry name" value="Peptidase_M24"/>
    <property type="match status" value="1"/>
</dbReference>
<evidence type="ECO:0000313" key="10">
    <source>
        <dbReference type="Proteomes" id="UP000008837"/>
    </source>
</evidence>
<dbReference type="InterPro" id="IPR032416">
    <property type="entry name" value="Peptidase_M24_C"/>
</dbReference>
<evidence type="ECO:0000256" key="1">
    <source>
        <dbReference type="ARBA" id="ARBA00001936"/>
    </source>
</evidence>
<evidence type="ECO:0000256" key="5">
    <source>
        <dbReference type="ARBA" id="ARBA00023211"/>
    </source>
</evidence>
<comment type="caution">
    <text evidence="9">The sequence shown here is derived from an EMBL/GenBank/DDBJ whole genome shotgun (WGS) entry which is preliminary data.</text>
</comment>
<dbReference type="GO" id="GO:0070006">
    <property type="term" value="F:metalloaminopeptidase activity"/>
    <property type="evidence" value="ECO:0007669"/>
    <property type="project" value="InterPro"/>
</dbReference>
<keyword evidence="5" id="KW-0464">Manganese</keyword>
<evidence type="ECO:0000256" key="2">
    <source>
        <dbReference type="ARBA" id="ARBA00008766"/>
    </source>
</evidence>
<evidence type="ECO:0008006" key="11">
    <source>
        <dbReference type="Google" id="ProtNLM"/>
    </source>
</evidence>
<dbReference type="Pfam" id="PF16188">
    <property type="entry name" value="Peptidase_M24_C"/>
    <property type="match status" value="1"/>
</dbReference>
<keyword evidence="4" id="KW-0378">Hydrolase</keyword>
<dbReference type="SUPFAM" id="SSF53092">
    <property type="entry name" value="Creatinase/prolidase N-terminal domain"/>
    <property type="match status" value="1"/>
</dbReference>
<dbReference type="InterPro" id="IPR029149">
    <property type="entry name" value="Creatin/AminoP/Spt16_N"/>
</dbReference>
<dbReference type="STRING" id="425265.A8PRQ2"/>
<reference evidence="9 10" key="1">
    <citation type="journal article" date="2007" name="Proc. Natl. Acad. Sci. U.S.A.">
        <title>Dandruff-associated Malassezia genomes reveal convergent and divergent virulence traits shared with plant and human fungal pathogens.</title>
        <authorList>
            <person name="Xu J."/>
            <person name="Saunders C.W."/>
            <person name="Hu P."/>
            <person name="Grant R.A."/>
            <person name="Boekhout T."/>
            <person name="Kuramae E.E."/>
            <person name="Kronstad J.W."/>
            <person name="Deangelis Y.M."/>
            <person name="Reeder N.L."/>
            <person name="Johnstone K.R."/>
            <person name="Leland M."/>
            <person name="Fieno A.M."/>
            <person name="Begley W.M."/>
            <person name="Sun Y."/>
            <person name="Lacey M.P."/>
            <person name="Chaudhary T."/>
            <person name="Keough T."/>
            <person name="Chu L."/>
            <person name="Sears R."/>
            <person name="Yuan B."/>
            <person name="Dawson T.L.Jr."/>
        </authorList>
    </citation>
    <scope>NUCLEOTIDE SEQUENCE [LARGE SCALE GENOMIC DNA]</scope>
    <source>
        <strain evidence="10">ATCC MYA-4612 / CBS 7966</strain>
    </source>
</reference>
<comment type="cofactor">
    <cofactor evidence="1">
        <name>Mn(2+)</name>
        <dbReference type="ChEBI" id="CHEBI:29035"/>
    </cofactor>
</comment>
<dbReference type="FunFam" id="3.40.350.10:FF:000003">
    <property type="entry name" value="Xaa-pro aminopeptidase P"/>
    <property type="match status" value="1"/>
</dbReference>
<dbReference type="Proteomes" id="UP000008837">
    <property type="component" value="Unassembled WGS sequence"/>
</dbReference>
<evidence type="ECO:0000259" key="7">
    <source>
        <dbReference type="Pfam" id="PF01321"/>
    </source>
</evidence>
<dbReference type="InterPro" id="IPR000587">
    <property type="entry name" value="Creatinase_N"/>
</dbReference>
<evidence type="ECO:0000259" key="8">
    <source>
        <dbReference type="Pfam" id="PF16188"/>
    </source>
</evidence>
<dbReference type="Pfam" id="PF01321">
    <property type="entry name" value="Creatinase_N"/>
    <property type="match status" value="1"/>
</dbReference>
<proteinExistence type="inferred from homology"/>
<dbReference type="AlphaFoldDB" id="A8PRQ2"/>
<dbReference type="PANTHER" id="PTHR43763:SF6">
    <property type="entry name" value="XAA-PRO AMINOPEPTIDASE 1"/>
    <property type="match status" value="1"/>
</dbReference>
<dbReference type="VEuPathDB" id="FungiDB:MGL_0103"/>
<dbReference type="RefSeq" id="XP_001732328.1">
    <property type="nucleotide sequence ID" value="XM_001732276.1"/>
</dbReference>
<feature type="domain" description="Peptidase M24" evidence="6">
    <location>
        <begin position="314"/>
        <end position="531"/>
    </location>
</feature>
<evidence type="ECO:0000256" key="4">
    <source>
        <dbReference type="ARBA" id="ARBA00022801"/>
    </source>
</evidence>
<keyword evidence="10" id="KW-1185">Reference proteome</keyword>
<keyword evidence="3" id="KW-0479">Metal-binding</keyword>
<evidence type="ECO:0000259" key="6">
    <source>
        <dbReference type="Pfam" id="PF00557"/>
    </source>
</evidence>
<protein>
    <recommendedName>
        <fullName evidence="11">Aminopeptidase P N-terminal domain-containing protein</fullName>
    </recommendedName>
</protein>
<dbReference type="InterPro" id="IPR033740">
    <property type="entry name" value="Pept_M24B"/>
</dbReference>
<gene>
    <name evidence="9" type="ORF">MGL_0103</name>
</gene>
<dbReference type="KEGG" id="mgl:MGL_0103"/>
<dbReference type="InterPro" id="IPR036005">
    <property type="entry name" value="Creatinase/aminopeptidase-like"/>
</dbReference>
<dbReference type="InParanoid" id="A8PRQ2"/>
<dbReference type="FunFam" id="3.90.230.10:FF:000007">
    <property type="entry name" value="Xaa-Pro aminopeptidase P"/>
    <property type="match status" value="1"/>
</dbReference>
<dbReference type="GO" id="GO:0046872">
    <property type="term" value="F:metal ion binding"/>
    <property type="evidence" value="ECO:0007669"/>
    <property type="project" value="UniProtKB-KW"/>
</dbReference>
<evidence type="ECO:0000256" key="3">
    <source>
        <dbReference type="ARBA" id="ARBA00022723"/>
    </source>
</evidence>
<dbReference type="OrthoDB" id="9995434at2759"/>
<dbReference type="SUPFAM" id="SSF55920">
    <property type="entry name" value="Creatinase/aminopeptidase"/>
    <property type="match status" value="1"/>
</dbReference>
<evidence type="ECO:0000313" key="9">
    <source>
        <dbReference type="EMBL" id="EDP45114.1"/>
    </source>
</evidence>
<dbReference type="FunCoup" id="A8PRQ2">
    <property type="interactions" value="355"/>
</dbReference>
<dbReference type="Gene3D" id="3.90.230.10">
    <property type="entry name" value="Creatinase/methionine aminopeptidase superfamily"/>
    <property type="match status" value="1"/>
</dbReference>
<dbReference type="PANTHER" id="PTHR43763">
    <property type="entry name" value="XAA-PRO AMINOPEPTIDASE 1"/>
    <property type="match status" value="1"/>
</dbReference>
<dbReference type="CDD" id="cd01085">
    <property type="entry name" value="APP"/>
    <property type="match status" value="1"/>
</dbReference>
<dbReference type="OMA" id="EPGMILS"/>
<name>A8PRQ2_MALGO</name>
<accession>A8PRQ2</accession>
<dbReference type="InterPro" id="IPR050422">
    <property type="entry name" value="X-Pro_aminopeptidase_P"/>
</dbReference>
<dbReference type="GO" id="GO:0005737">
    <property type="term" value="C:cytoplasm"/>
    <property type="evidence" value="ECO:0007669"/>
    <property type="project" value="UniProtKB-ARBA"/>
</dbReference>
<dbReference type="MEROPS" id="M24.009"/>
<dbReference type="Pfam" id="PF16189">
    <property type="entry name" value="Creatinase_N_2"/>
    <property type="match status" value="1"/>
</dbReference>
<dbReference type="EMBL" id="AAYY01000001">
    <property type="protein sequence ID" value="EDP45114.1"/>
    <property type="molecule type" value="Genomic_DNA"/>
</dbReference>
<organism evidence="9 10">
    <name type="scientific">Malassezia globosa (strain ATCC MYA-4612 / CBS 7966)</name>
    <name type="common">Dandruff-associated fungus</name>
    <dbReference type="NCBI Taxonomy" id="425265"/>
    <lineage>
        <taxon>Eukaryota</taxon>
        <taxon>Fungi</taxon>
        <taxon>Dikarya</taxon>
        <taxon>Basidiomycota</taxon>
        <taxon>Ustilaginomycotina</taxon>
        <taxon>Malasseziomycetes</taxon>
        <taxon>Malasseziales</taxon>
        <taxon>Malasseziaceae</taxon>
        <taxon>Malassezia</taxon>
    </lineage>
</organism>
<comment type="similarity">
    <text evidence="2">Belongs to the peptidase M24B family.</text>
</comment>
<feature type="domain" description="Creatinase N-terminal" evidence="7">
    <location>
        <begin position="15"/>
        <end position="148"/>
    </location>
</feature>
<dbReference type="Gene3D" id="3.40.350.10">
    <property type="entry name" value="Creatinase/prolidase N-terminal domain"/>
    <property type="match status" value="2"/>
</dbReference>
<sequence>MGAVSTGVVRTASLVEQLRNRMQSHNLHAYIVPSEDEHASEYPSDADLLRGYITGFNGSAGCALVTQKEALLFTDGRYFLQASQQLEPGVWTLMRMGEPGVPSWDNWLVENMPANSRVGVDPKLISAEDAHTLEEALKLSSSALVPLHDNLVASVWPDRPARPHEPIFPLPESITGQSVATKLQALREEMRKQQASAFVATMLDEVAWLLNLRGNDVPFNPVFFAFAIITQDACHFYVDESQLSEDARRHLGSQVTVRPYASFYTDLAALKQRVLIGKRASWAVYDALGAENAHIVRSILVDQKSIKNPVELDGFREAHLRDGPALVSFFAWLEAMLTTEGQVVSETHAAKQLTAFREQQEDFRGLSFPTISSTGPNGAIIHYAPPEEGSPPIDPNNLYVCDSGAHFTFGTTDVTRTLHFGTPTAEQRRCFTRVLQGHIAIDQLIFPTHVTGYVIDALARAPGWRDHLEYRHGTGHGVGHFLNVHEPPMGIGTRPVFNETGLQPGMVLSNEPGYYLDGHWGIRIENLVIVQPHFLSNGAEPPTSKGFLRFERLTMCPIQTRLIDTGLLSPDERAWINAYHDEVLTKLRPRVEKDARALKWLERECAHI</sequence>